<keyword evidence="2" id="KW-0472">Membrane</keyword>
<feature type="transmembrane region" description="Helical" evidence="2">
    <location>
        <begin position="86"/>
        <end position="103"/>
    </location>
</feature>
<reference evidence="4 5" key="1">
    <citation type="submission" date="2018-11" db="EMBL/GenBank/DDBJ databases">
        <title>Genomes From Bacteria Associated with the Canine Oral Cavity: a Test Case for Automated Genome-Based Taxonomic Assignment.</title>
        <authorList>
            <person name="Coil D.A."/>
            <person name="Jospin G."/>
            <person name="Darling A.E."/>
            <person name="Wallis C."/>
            <person name="Davis I.J."/>
            <person name="Harris S."/>
            <person name="Eisen J.A."/>
            <person name="Holcombe L.J."/>
            <person name="O'Flynn C."/>
        </authorList>
    </citation>
    <scope>NUCLEOTIDE SEQUENCE [LARGE SCALE GENOMIC DNA]</scope>
    <source>
        <strain evidence="4 5">OH770</strain>
    </source>
</reference>
<evidence type="ECO:0000256" key="2">
    <source>
        <dbReference type="SAM" id="Phobius"/>
    </source>
</evidence>
<dbReference type="InterPro" id="IPR000326">
    <property type="entry name" value="PAP2/HPO"/>
</dbReference>
<dbReference type="EMBL" id="RQZF01000011">
    <property type="protein sequence ID" value="RRC94723.1"/>
    <property type="molecule type" value="Genomic_DNA"/>
</dbReference>
<dbReference type="AlphaFoldDB" id="A0A3P1SBS1"/>
<dbReference type="Pfam" id="PF01569">
    <property type="entry name" value="PAP2"/>
    <property type="match status" value="1"/>
</dbReference>
<gene>
    <name evidence="4" type="ORF">EII11_09210</name>
</gene>
<keyword evidence="5" id="KW-1185">Reference proteome</keyword>
<organism evidence="4 5">
    <name type="scientific">Schaalia canis</name>
    <dbReference type="NCBI Taxonomy" id="100469"/>
    <lineage>
        <taxon>Bacteria</taxon>
        <taxon>Bacillati</taxon>
        <taxon>Actinomycetota</taxon>
        <taxon>Actinomycetes</taxon>
        <taxon>Actinomycetales</taxon>
        <taxon>Actinomycetaceae</taxon>
        <taxon>Schaalia</taxon>
    </lineage>
</organism>
<protein>
    <submittedName>
        <fullName evidence="4">Phosphatase PAP2 family protein</fullName>
    </submittedName>
</protein>
<dbReference type="Gene3D" id="1.20.144.10">
    <property type="entry name" value="Phosphatidic acid phosphatase type 2/haloperoxidase"/>
    <property type="match status" value="1"/>
</dbReference>
<evidence type="ECO:0000256" key="1">
    <source>
        <dbReference type="SAM" id="MobiDB-lite"/>
    </source>
</evidence>
<dbReference type="Proteomes" id="UP000280444">
    <property type="component" value="Unassembled WGS sequence"/>
</dbReference>
<feature type="transmembrane region" description="Helical" evidence="2">
    <location>
        <begin position="156"/>
        <end position="174"/>
    </location>
</feature>
<dbReference type="SUPFAM" id="SSF48317">
    <property type="entry name" value="Acid phosphatase/Vanadium-dependent haloperoxidase"/>
    <property type="match status" value="1"/>
</dbReference>
<keyword evidence="2" id="KW-1133">Transmembrane helix</keyword>
<evidence type="ECO:0000313" key="5">
    <source>
        <dbReference type="Proteomes" id="UP000280444"/>
    </source>
</evidence>
<comment type="caution">
    <text evidence="4">The sequence shown here is derived from an EMBL/GenBank/DDBJ whole genome shotgun (WGS) entry which is preliminary data.</text>
</comment>
<proteinExistence type="predicted"/>
<accession>A0A3P1SBS1</accession>
<evidence type="ECO:0000259" key="3">
    <source>
        <dbReference type="SMART" id="SM00014"/>
    </source>
</evidence>
<feature type="domain" description="Phosphatidic acid phosphatase type 2/haloperoxidase" evidence="3">
    <location>
        <begin position="107"/>
        <end position="219"/>
    </location>
</feature>
<feature type="compositionally biased region" description="Low complexity" evidence="1">
    <location>
        <begin position="245"/>
        <end position="256"/>
    </location>
</feature>
<dbReference type="OrthoDB" id="9789113at2"/>
<feature type="transmembrane region" description="Helical" evidence="2">
    <location>
        <begin position="33"/>
        <end position="50"/>
    </location>
</feature>
<dbReference type="InterPro" id="IPR036938">
    <property type="entry name" value="PAP2/HPO_sf"/>
</dbReference>
<feature type="transmembrane region" description="Helical" evidence="2">
    <location>
        <begin position="181"/>
        <end position="200"/>
    </location>
</feature>
<name>A0A3P1SBS1_9ACTO</name>
<sequence>MVPNKPHSSHPARVHCVTTTPEHPARHSLKPHLIRVGIGLTFVLILGTLVRRSDFDYAITHAFNAQRNESVAAIVDTIYLGLKVPYAFYLLGACAVLIGLVYSNVRTAFIFVATVGLAWLPIPFFKDLFSRPRPDTSTMVNPSDIIPTDLSFPSGHTAFVSALAIALALALTPYVRRRYRYALVGVMILTIVIVVMTAGVHFPTDILGSIVWTLAATPAVWHLLTRASASPSGLNTAPAPHDASDVTSASATSPTK</sequence>
<keyword evidence="2" id="KW-0812">Transmembrane</keyword>
<feature type="region of interest" description="Disordered" evidence="1">
    <location>
        <begin position="234"/>
        <end position="256"/>
    </location>
</feature>
<feature type="transmembrane region" description="Helical" evidence="2">
    <location>
        <begin position="108"/>
        <end position="125"/>
    </location>
</feature>
<dbReference type="SMART" id="SM00014">
    <property type="entry name" value="acidPPc"/>
    <property type="match status" value="1"/>
</dbReference>
<evidence type="ECO:0000313" key="4">
    <source>
        <dbReference type="EMBL" id="RRC94723.1"/>
    </source>
</evidence>